<gene>
    <name evidence="5" type="ORF">OS889_13440</name>
</gene>
<name>A0ABD5MEJ7_9EURY</name>
<evidence type="ECO:0000313" key="6">
    <source>
        <dbReference type="Proteomes" id="UP001570511"/>
    </source>
</evidence>
<dbReference type="InterPro" id="IPR007050">
    <property type="entry name" value="HTH_bacterioopsin"/>
</dbReference>
<evidence type="ECO:0000256" key="1">
    <source>
        <dbReference type="ARBA" id="ARBA00023015"/>
    </source>
</evidence>
<keyword evidence="1" id="KW-0805">Transcription regulation</keyword>
<dbReference type="EMBL" id="JBGNYA010000001">
    <property type="protein sequence ID" value="MFA1612006.1"/>
    <property type="molecule type" value="Genomic_DNA"/>
</dbReference>
<evidence type="ECO:0000256" key="2">
    <source>
        <dbReference type="ARBA" id="ARBA00023163"/>
    </source>
</evidence>
<protein>
    <submittedName>
        <fullName evidence="5">Helix-turn-helix domain-containing protein</fullName>
    </submittedName>
</protein>
<dbReference type="RefSeq" id="WP_372390551.1">
    <property type="nucleotide sequence ID" value="NZ_JBGNYA010000001.1"/>
</dbReference>
<dbReference type="AlphaFoldDB" id="A0ABD5MEJ7"/>
<evidence type="ECO:0000259" key="4">
    <source>
        <dbReference type="Pfam" id="PF15915"/>
    </source>
</evidence>
<dbReference type="Proteomes" id="UP001570511">
    <property type="component" value="Unassembled WGS sequence"/>
</dbReference>
<evidence type="ECO:0000313" key="5">
    <source>
        <dbReference type="EMBL" id="MFA1612006.1"/>
    </source>
</evidence>
<dbReference type="InterPro" id="IPR031803">
    <property type="entry name" value="BAT_GAF/HTH-assoc"/>
</dbReference>
<dbReference type="Pfam" id="PF15915">
    <property type="entry name" value="BAT"/>
    <property type="match status" value="1"/>
</dbReference>
<sequence>MTVIAKVHFSHPDMALADVIRALPDADIRVLQDVSTDPVHGQHFFTTDADDPAAFEAYLAADHTVTAHRQVADYENQPVYSVEFTADTLLLGPAVVEHGGFALEAFQHEGGWVERWQLPDRGSLQSVWEVADDRSFEFDILELYRVSFDERSASTRLTDKQQAALATAYEMGYFEHPQETDLAAVADALDISTSAASGRIRRGISSLIESFPERFPDLDVS</sequence>
<dbReference type="Pfam" id="PF04967">
    <property type="entry name" value="HTH_10"/>
    <property type="match status" value="1"/>
</dbReference>
<dbReference type="PANTHER" id="PTHR34236:SF1">
    <property type="entry name" value="DIMETHYL SULFOXIDE REDUCTASE TRANSCRIPTIONAL ACTIVATOR"/>
    <property type="match status" value="1"/>
</dbReference>
<keyword evidence="6" id="KW-1185">Reference proteome</keyword>
<organism evidence="5 6">
    <name type="scientific">Halobellus rubicundus</name>
    <dbReference type="NCBI Taxonomy" id="2996466"/>
    <lineage>
        <taxon>Archaea</taxon>
        <taxon>Methanobacteriati</taxon>
        <taxon>Methanobacteriota</taxon>
        <taxon>Stenosarchaea group</taxon>
        <taxon>Halobacteria</taxon>
        <taxon>Halobacteriales</taxon>
        <taxon>Haloferacaceae</taxon>
        <taxon>Halobellus</taxon>
    </lineage>
</organism>
<feature type="domain" description="HTH bat-type" evidence="3">
    <location>
        <begin position="157"/>
        <end position="209"/>
    </location>
</feature>
<reference evidence="5 6" key="1">
    <citation type="submission" date="2024-08" db="EMBL/GenBank/DDBJ databases">
        <title>Halobellus sp. MBLA0158 whole genome sequence.</title>
        <authorList>
            <person name="Hwang C.Y."/>
            <person name="Cho E.-S."/>
            <person name="Seo M.-J."/>
        </authorList>
    </citation>
    <scope>NUCLEOTIDE SEQUENCE [LARGE SCALE GENOMIC DNA]</scope>
    <source>
        <strain evidence="5 6">MBLA0158</strain>
    </source>
</reference>
<keyword evidence="2" id="KW-0804">Transcription</keyword>
<evidence type="ECO:0000259" key="3">
    <source>
        <dbReference type="Pfam" id="PF04967"/>
    </source>
</evidence>
<feature type="domain" description="Bacterioopsin transcriptional activator GAF and HTH associated" evidence="4">
    <location>
        <begin position="43"/>
        <end position="141"/>
    </location>
</feature>
<dbReference type="PANTHER" id="PTHR34236">
    <property type="entry name" value="DIMETHYL SULFOXIDE REDUCTASE TRANSCRIPTIONAL ACTIVATOR"/>
    <property type="match status" value="1"/>
</dbReference>
<comment type="caution">
    <text evidence="5">The sequence shown here is derived from an EMBL/GenBank/DDBJ whole genome shotgun (WGS) entry which is preliminary data.</text>
</comment>
<proteinExistence type="predicted"/>
<accession>A0ABD5MEJ7</accession>